<feature type="binding site" evidence="7">
    <location>
        <position position="162"/>
    </location>
    <ligand>
        <name>Zn(2+)</name>
        <dbReference type="ChEBI" id="CHEBI:29105"/>
        <label>1</label>
    </ligand>
</feature>
<evidence type="ECO:0000256" key="6">
    <source>
        <dbReference type="ARBA" id="ARBA00023186"/>
    </source>
</evidence>
<dbReference type="NCBIfam" id="TIGR02349">
    <property type="entry name" value="DnaJ_bact"/>
    <property type="match status" value="1"/>
</dbReference>
<feature type="binding site" evidence="7">
    <location>
        <position position="179"/>
    </location>
    <ligand>
        <name>Zn(2+)</name>
        <dbReference type="ChEBI" id="CHEBI:29105"/>
        <label>2</label>
    </ligand>
</feature>
<dbReference type="InterPro" id="IPR036410">
    <property type="entry name" value="HSP_DnaJ_Cys-rich_dom_sf"/>
</dbReference>
<feature type="repeat" description="CXXCXGXG motif" evidence="7">
    <location>
        <begin position="216"/>
        <end position="223"/>
    </location>
</feature>
<dbReference type="InterPro" id="IPR012724">
    <property type="entry name" value="DnaJ"/>
</dbReference>
<dbReference type="CDD" id="cd06257">
    <property type="entry name" value="DnaJ"/>
    <property type="match status" value="1"/>
</dbReference>
<keyword evidence="12" id="KW-1185">Reference proteome</keyword>
<keyword evidence="7" id="KW-0346">Stress response</keyword>
<keyword evidence="7" id="KW-0963">Cytoplasm</keyword>
<feature type="binding site" evidence="7">
    <location>
        <position position="202"/>
    </location>
    <ligand>
        <name>Zn(2+)</name>
        <dbReference type="ChEBI" id="CHEBI:29105"/>
        <label>2</label>
    </ligand>
</feature>
<keyword evidence="4 7" id="KW-0863">Zinc-finger</keyword>
<dbReference type="HAMAP" id="MF_01152">
    <property type="entry name" value="DnaJ"/>
    <property type="match status" value="1"/>
</dbReference>
<dbReference type="Pfam" id="PF00684">
    <property type="entry name" value="DnaJ_CXXCXGXG"/>
    <property type="match status" value="1"/>
</dbReference>
<accession>A0ABP1WJW1</accession>
<feature type="binding site" evidence="7">
    <location>
        <position position="219"/>
    </location>
    <ligand>
        <name>Zn(2+)</name>
        <dbReference type="ChEBI" id="CHEBI:29105"/>
        <label>1</label>
    </ligand>
</feature>
<feature type="repeat" description="CXXCXGXG motif" evidence="7">
    <location>
        <begin position="176"/>
        <end position="183"/>
    </location>
</feature>
<evidence type="ECO:0000256" key="3">
    <source>
        <dbReference type="ARBA" id="ARBA00022737"/>
    </source>
</evidence>
<feature type="binding site" evidence="7">
    <location>
        <position position="176"/>
    </location>
    <ligand>
        <name>Zn(2+)</name>
        <dbReference type="ChEBI" id="CHEBI:29105"/>
        <label>2</label>
    </ligand>
</feature>
<evidence type="ECO:0000256" key="2">
    <source>
        <dbReference type="ARBA" id="ARBA00022723"/>
    </source>
</evidence>
<dbReference type="PROSITE" id="PS51188">
    <property type="entry name" value="ZF_CR"/>
    <property type="match status" value="1"/>
</dbReference>
<dbReference type="PROSITE" id="PS50076">
    <property type="entry name" value="DNAJ_2"/>
    <property type="match status" value="1"/>
</dbReference>
<dbReference type="SMART" id="SM00271">
    <property type="entry name" value="DnaJ"/>
    <property type="match status" value="1"/>
</dbReference>
<dbReference type="InterPro" id="IPR001623">
    <property type="entry name" value="DnaJ_domain"/>
</dbReference>
<evidence type="ECO:0000256" key="4">
    <source>
        <dbReference type="ARBA" id="ARBA00022771"/>
    </source>
</evidence>
<dbReference type="Gene3D" id="2.10.230.10">
    <property type="entry name" value="Heat shock protein DnaJ, cysteine-rich domain"/>
    <property type="match status" value="1"/>
</dbReference>
<evidence type="ECO:0000256" key="5">
    <source>
        <dbReference type="ARBA" id="ARBA00022833"/>
    </source>
</evidence>
<evidence type="ECO:0000313" key="12">
    <source>
        <dbReference type="Proteomes" id="UP000027600"/>
    </source>
</evidence>
<comment type="cofactor">
    <cofactor evidence="7">
        <name>Zn(2+)</name>
        <dbReference type="ChEBI" id="CHEBI:29105"/>
    </cofactor>
    <text evidence="7">Binds 2 Zn(2+) ions per monomer.</text>
</comment>
<dbReference type="Proteomes" id="UP000027600">
    <property type="component" value="Chromosome II"/>
</dbReference>
<dbReference type="PRINTS" id="PR00625">
    <property type="entry name" value="JDOMAIN"/>
</dbReference>
<comment type="function">
    <text evidence="7">Participates actively in the response to hyperosmotic and heat shock by preventing the aggregation of stress-denatured proteins and by disaggregating proteins, also in an autonomous, DnaK-independent fashion. Unfolded proteins bind initially to DnaJ; upon interaction with the DnaJ-bound protein, DnaK hydrolyzes its bound ATP, resulting in the formation of a stable complex. GrpE releases ADP from DnaK; ATP binding to DnaK triggers the release of the substrate protein, thus completing the reaction cycle. Several rounds of ATP-dependent interactions between DnaJ, DnaK and GrpE are required for fully efficient folding. Also involved, together with DnaK and GrpE, in the DNA replication of plasmids through activation of initiation proteins.</text>
</comment>
<evidence type="ECO:0000256" key="7">
    <source>
        <dbReference type="HAMAP-Rule" id="MF_01152"/>
    </source>
</evidence>
<keyword evidence="2 7" id="KW-0479">Metal-binding</keyword>
<dbReference type="NCBIfam" id="NF008035">
    <property type="entry name" value="PRK10767.1"/>
    <property type="match status" value="1"/>
</dbReference>
<dbReference type="PANTHER" id="PTHR43096:SF52">
    <property type="entry name" value="DNAJ HOMOLOG 1, MITOCHONDRIAL-RELATED"/>
    <property type="match status" value="1"/>
</dbReference>
<evidence type="ECO:0000256" key="1">
    <source>
        <dbReference type="ARBA" id="ARBA00022705"/>
    </source>
</evidence>
<comment type="domain">
    <text evidence="7">The J domain is necessary and sufficient to stimulate DnaK ATPase activity. Zinc center 1 plays an important role in the autonomous, DnaK-independent chaperone activity of DnaJ. Zinc center 2 is essential for interaction with DnaK and for DnaJ activity.</text>
</comment>
<dbReference type="SUPFAM" id="SSF57938">
    <property type="entry name" value="DnaJ/Hsp40 cysteine-rich domain"/>
    <property type="match status" value="1"/>
</dbReference>
<reference evidence="11 12" key="1">
    <citation type="journal article" date="2014" name="Int. J. Syst. Evol. Microbiol.">
        <title>Complete genome of a new Firmicutes species belonging to the dominant human colonic microbiota ('Ruminococcus bicirculans') reveals two chromosomes and a selective capacity to utilize plant glucans.</title>
        <authorList>
            <consortium name="NISC Comparative Sequencing Program"/>
            <person name="Wegmann U."/>
            <person name="Louis P."/>
            <person name="Goesmann A."/>
            <person name="Henrissat B."/>
            <person name="Duncan S.H."/>
            <person name="Flint H.J."/>
        </authorList>
    </citation>
    <scope>NUCLEOTIDE SEQUENCE [LARGE SCALE GENOMIC DNA]</scope>
    <source>
        <strain evidence="11 12">80/3</strain>
    </source>
</reference>
<evidence type="ECO:0000259" key="10">
    <source>
        <dbReference type="PROSITE" id="PS51188"/>
    </source>
</evidence>
<name>A0ABP1WJW1_9FIRM</name>
<feature type="zinc finger region" description="CR-type" evidence="8">
    <location>
        <begin position="146"/>
        <end position="228"/>
    </location>
</feature>
<feature type="binding site" evidence="7">
    <location>
        <position position="159"/>
    </location>
    <ligand>
        <name>Zn(2+)</name>
        <dbReference type="ChEBI" id="CHEBI:29105"/>
        <label>1</label>
    </ligand>
</feature>
<gene>
    <name evidence="7 11" type="primary">dnaJ</name>
    <name evidence="11" type="ORF">RBI_II00354</name>
</gene>
<dbReference type="InterPro" id="IPR001305">
    <property type="entry name" value="HSP_DnaJ_Cys-rich_dom"/>
</dbReference>
<keyword evidence="1 7" id="KW-0235">DNA replication</keyword>
<proteinExistence type="inferred from homology"/>
<dbReference type="Gene3D" id="2.60.260.20">
    <property type="entry name" value="Urease metallochaperone UreE, N-terminal domain"/>
    <property type="match status" value="2"/>
</dbReference>
<organism evidence="11 12">
    <name type="scientific">Ruminococcus bicirculans</name>
    <name type="common">ex Wegman et al. 2014</name>
    <dbReference type="NCBI Taxonomy" id="1160721"/>
    <lineage>
        <taxon>Bacteria</taxon>
        <taxon>Bacillati</taxon>
        <taxon>Bacillota</taxon>
        <taxon>Clostridia</taxon>
        <taxon>Eubacteriales</taxon>
        <taxon>Oscillospiraceae</taxon>
        <taxon>Ruminococcus</taxon>
    </lineage>
</organism>
<sequence length="387" mass="42169">MGVYMAEKRDYYEVLGVSKTATDDELKKAFRKLAKQYHPDLHPGDKECEEKFKEVNEAYEVLSDKDKRARYDQFGHAGVDPNYGAGGGAGAGGFGGFGDMGDIFDSIFGGFGGGFGGGRSANPNAPRRGEDIRANVVLDFMEACKGKTVKIRINRAEKCPDCHGTGAAAGSSPKTCPDCHGTGTVRITQRTPFGNIAQTTTCSRCGGKGQIIDNPCHTCNGQGRVKKVSEKEINVPAGIDDGQTLRVGGEGNCGINGGPNGDLHINITVRPDPIFERDGYDVWTEIPLTYAQATLGDEITVPTVDGKVKYTVPEGTQTGTVFRLRGKGIKKVNRNDHGDHYVRVTVEVPRNLTKEQKEKLRDYEKSLGEKNYAKRKTFFDKLKDKFK</sequence>
<dbReference type="InterPro" id="IPR018253">
    <property type="entry name" value="DnaJ_domain_CS"/>
</dbReference>
<dbReference type="CDD" id="cd10747">
    <property type="entry name" value="DnaJ_C"/>
    <property type="match status" value="1"/>
</dbReference>
<comment type="similarity">
    <text evidence="7">Belongs to the DnaJ family.</text>
</comment>
<protein>
    <recommendedName>
        <fullName evidence="7">Chaperone protein DnaJ</fullName>
    </recommendedName>
</protein>
<feature type="domain" description="J" evidence="9">
    <location>
        <begin position="10"/>
        <end position="75"/>
    </location>
</feature>
<evidence type="ECO:0000256" key="8">
    <source>
        <dbReference type="PROSITE-ProRule" id="PRU00546"/>
    </source>
</evidence>
<keyword evidence="6 7" id="KW-0143">Chaperone</keyword>
<dbReference type="SUPFAM" id="SSF49493">
    <property type="entry name" value="HSP40/DnaJ peptide-binding domain"/>
    <property type="match status" value="2"/>
</dbReference>
<feature type="repeat" description="CXXCXGXG motif" evidence="7">
    <location>
        <begin position="202"/>
        <end position="209"/>
    </location>
</feature>
<feature type="domain" description="CR-type" evidence="10">
    <location>
        <begin position="146"/>
        <end position="228"/>
    </location>
</feature>
<dbReference type="InterPro" id="IPR002939">
    <property type="entry name" value="DnaJ_C"/>
</dbReference>
<comment type="subunit">
    <text evidence="7">Homodimer.</text>
</comment>
<dbReference type="Pfam" id="PF01556">
    <property type="entry name" value="DnaJ_C"/>
    <property type="match status" value="1"/>
</dbReference>
<evidence type="ECO:0000259" key="9">
    <source>
        <dbReference type="PROSITE" id="PS50076"/>
    </source>
</evidence>
<evidence type="ECO:0000313" key="11">
    <source>
        <dbReference type="EMBL" id="CCO06115.1"/>
    </source>
</evidence>
<dbReference type="InterPro" id="IPR036869">
    <property type="entry name" value="J_dom_sf"/>
</dbReference>
<dbReference type="CDD" id="cd10719">
    <property type="entry name" value="DnaJ_zf"/>
    <property type="match status" value="1"/>
</dbReference>
<dbReference type="SUPFAM" id="SSF46565">
    <property type="entry name" value="Chaperone J-domain"/>
    <property type="match status" value="1"/>
</dbReference>
<dbReference type="PANTHER" id="PTHR43096">
    <property type="entry name" value="DNAJ HOMOLOG 1, MITOCHONDRIAL-RELATED"/>
    <property type="match status" value="1"/>
</dbReference>
<dbReference type="Pfam" id="PF00226">
    <property type="entry name" value="DnaJ"/>
    <property type="match status" value="1"/>
</dbReference>
<feature type="repeat" description="CXXCXGXG motif" evidence="7">
    <location>
        <begin position="159"/>
        <end position="166"/>
    </location>
</feature>
<dbReference type="EMBL" id="HF545617">
    <property type="protein sequence ID" value="CCO06115.1"/>
    <property type="molecule type" value="Genomic_DNA"/>
</dbReference>
<comment type="subcellular location">
    <subcellularLocation>
        <location evidence="7">Cytoplasm</location>
    </subcellularLocation>
</comment>
<dbReference type="Gene3D" id="1.10.287.110">
    <property type="entry name" value="DnaJ domain"/>
    <property type="match status" value="1"/>
</dbReference>
<dbReference type="PROSITE" id="PS00636">
    <property type="entry name" value="DNAJ_1"/>
    <property type="match status" value="1"/>
</dbReference>
<keyword evidence="5 7" id="KW-0862">Zinc</keyword>
<feature type="binding site" evidence="7">
    <location>
        <position position="216"/>
    </location>
    <ligand>
        <name>Zn(2+)</name>
        <dbReference type="ChEBI" id="CHEBI:29105"/>
        <label>1</label>
    </ligand>
</feature>
<dbReference type="InterPro" id="IPR008971">
    <property type="entry name" value="HSP40/DnaJ_pept-bd"/>
</dbReference>
<keyword evidence="3 7" id="KW-0677">Repeat</keyword>
<feature type="binding site" evidence="7">
    <location>
        <position position="205"/>
    </location>
    <ligand>
        <name>Zn(2+)</name>
        <dbReference type="ChEBI" id="CHEBI:29105"/>
        <label>2</label>
    </ligand>
</feature>